<protein>
    <submittedName>
        <fullName evidence="3">Unannotated protein</fullName>
    </submittedName>
</protein>
<dbReference type="InterPro" id="IPR036444">
    <property type="entry name" value="PLipase_A2_dom_sf"/>
</dbReference>
<name>A0A6J7C6U5_9ZZZZ</name>
<dbReference type="InterPro" id="IPR015141">
    <property type="entry name" value="PLipase_A2_prok/fun"/>
</dbReference>
<evidence type="ECO:0000313" key="2">
    <source>
        <dbReference type="EMBL" id="CAB4739907.1"/>
    </source>
</evidence>
<evidence type="ECO:0000313" key="1">
    <source>
        <dbReference type="EMBL" id="CAB4365365.1"/>
    </source>
</evidence>
<dbReference type="EMBL" id="CAFBOL010000050">
    <property type="protein sequence ID" value="CAB4996653.1"/>
    <property type="molecule type" value="Genomic_DNA"/>
</dbReference>
<dbReference type="EMBL" id="CAFBMT010000027">
    <property type="protein sequence ID" value="CAB4953895.1"/>
    <property type="molecule type" value="Genomic_DNA"/>
</dbReference>
<dbReference type="EMBL" id="CAEZYF010000024">
    <property type="protein sequence ID" value="CAB4739907.1"/>
    <property type="molecule type" value="Genomic_DNA"/>
</dbReference>
<evidence type="ECO:0000313" key="3">
    <source>
        <dbReference type="EMBL" id="CAB4853065.1"/>
    </source>
</evidence>
<dbReference type="Pfam" id="PF09056">
    <property type="entry name" value="Phospholip_A2_3"/>
    <property type="match status" value="1"/>
</dbReference>
<evidence type="ECO:0000313" key="4">
    <source>
        <dbReference type="EMBL" id="CAB4953895.1"/>
    </source>
</evidence>
<dbReference type="EMBL" id="CAESGF010000029">
    <property type="protein sequence ID" value="CAB4365365.1"/>
    <property type="molecule type" value="Genomic_DNA"/>
</dbReference>
<reference evidence="3" key="1">
    <citation type="submission" date="2020-05" db="EMBL/GenBank/DDBJ databases">
        <authorList>
            <person name="Chiriac C."/>
            <person name="Salcher M."/>
            <person name="Ghai R."/>
            <person name="Kavagutti S V."/>
        </authorList>
    </citation>
    <scope>NUCLEOTIDE SEQUENCE</scope>
</reference>
<evidence type="ECO:0000313" key="5">
    <source>
        <dbReference type="EMBL" id="CAB4996653.1"/>
    </source>
</evidence>
<accession>A0A6J7C6U5</accession>
<dbReference type="AlphaFoldDB" id="A0A6J7C6U5"/>
<proteinExistence type="predicted"/>
<sequence length="161" mass="18276">MRLRFALLVAVTTVLTVLSPTAVGPAHATPAHSPAADWAYVHHQLYEVSLSTFLVTAAGGTGDRWFDWSTDFCSAPMLGNTGVTYDFRGPCRRHDFGYRNLKLLDRRYGVGHWTSANRRRVDQQFLADMRAHCAHRALWLQPTCRWWAHTYYAAVRLWGGP</sequence>
<dbReference type="Gene3D" id="1.20.90.10">
    <property type="entry name" value="Phospholipase A2 domain"/>
    <property type="match status" value="1"/>
</dbReference>
<dbReference type="GO" id="GO:0004623">
    <property type="term" value="F:phospholipase A2 activity"/>
    <property type="evidence" value="ECO:0007669"/>
    <property type="project" value="InterPro"/>
</dbReference>
<organism evidence="3">
    <name type="scientific">freshwater metagenome</name>
    <dbReference type="NCBI Taxonomy" id="449393"/>
    <lineage>
        <taxon>unclassified sequences</taxon>
        <taxon>metagenomes</taxon>
        <taxon>ecological metagenomes</taxon>
    </lineage>
</organism>
<dbReference type="GO" id="GO:0006644">
    <property type="term" value="P:phospholipid metabolic process"/>
    <property type="evidence" value="ECO:0007669"/>
    <property type="project" value="InterPro"/>
</dbReference>
<dbReference type="SUPFAM" id="SSF48619">
    <property type="entry name" value="Phospholipase A2, PLA2"/>
    <property type="match status" value="1"/>
</dbReference>
<dbReference type="EMBL" id="CAFBIY010000194">
    <property type="protein sequence ID" value="CAB4853065.1"/>
    <property type="molecule type" value="Genomic_DNA"/>
</dbReference>
<gene>
    <name evidence="2" type="ORF">UFOPK2656_02815</name>
    <name evidence="3" type="ORF">UFOPK3267_02589</name>
    <name evidence="4" type="ORF">UFOPK3651_03042</name>
    <name evidence="5" type="ORF">UFOPK3931_01843</name>
    <name evidence="1" type="ORF">UFOPK4189_03111</name>
</gene>
<dbReference type="GO" id="GO:0050482">
    <property type="term" value="P:arachidonate secretion"/>
    <property type="evidence" value="ECO:0007669"/>
    <property type="project" value="InterPro"/>
</dbReference>